<dbReference type="GO" id="GO:0004427">
    <property type="term" value="F:inorganic diphosphate phosphatase activity"/>
    <property type="evidence" value="ECO:0007669"/>
    <property type="project" value="UniProtKB-UniRule"/>
</dbReference>
<evidence type="ECO:0000256" key="6">
    <source>
        <dbReference type="ARBA" id="ARBA00022989"/>
    </source>
</evidence>
<feature type="transmembrane region" description="Helical" evidence="9">
    <location>
        <begin position="81"/>
        <end position="100"/>
    </location>
</feature>
<evidence type="ECO:0000256" key="8">
    <source>
        <dbReference type="ARBA" id="ARBA00023136"/>
    </source>
</evidence>
<dbReference type="RefSeq" id="WP_135270682.1">
    <property type="nucleotide sequence ID" value="NZ_SRIB01000003.1"/>
</dbReference>
<feature type="transmembrane region" description="Helical" evidence="9">
    <location>
        <begin position="348"/>
        <end position="376"/>
    </location>
</feature>
<dbReference type="GO" id="GO:0000287">
    <property type="term" value="F:magnesium ion binding"/>
    <property type="evidence" value="ECO:0007669"/>
    <property type="project" value="UniProtKB-UniRule"/>
</dbReference>
<organism evidence="10 11">
    <name type="scientific">Soehngenia longivitae</name>
    <dbReference type="NCBI Taxonomy" id="2562294"/>
    <lineage>
        <taxon>Bacteria</taxon>
        <taxon>Bacillati</taxon>
        <taxon>Bacillota</taxon>
        <taxon>Tissierellia</taxon>
        <taxon>Tissierellales</taxon>
        <taxon>Tissierellaceae</taxon>
        <taxon>Soehngenia</taxon>
    </lineage>
</organism>
<evidence type="ECO:0000256" key="1">
    <source>
        <dbReference type="ARBA" id="ARBA00004127"/>
    </source>
</evidence>
<evidence type="ECO:0000256" key="2">
    <source>
        <dbReference type="ARBA" id="ARBA00022448"/>
    </source>
</evidence>
<name>A0A4Z0D8L2_9FIRM</name>
<dbReference type="GO" id="GO:0009678">
    <property type="term" value="F:diphosphate hydrolysis-driven proton transmembrane transporter activity"/>
    <property type="evidence" value="ECO:0007669"/>
    <property type="project" value="UniProtKB-UniRule"/>
</dbReference>
<keyword evidence="5 9" id="KW-1278">Translocase</keyword>
<dbReference type="GO" id="GO:0030955">
    <property type="term" value="F:potassium ion binding"/>
    <property type="evidence" value="ECO:0007669"/>
    <property type="project" value="UniProtKB-UniRule"/>
</dbReference>
<dbReference type="GO" id="GO:0005886">
    <property type="term" value="C:plasma membrane"/>
    <property type="evidence" value="ECO:0007669"/>
    <property type="project" value="UniProtKB-SubCell"/>
</dbReference>
<sequence length="666" mass="69158">MNIALIAAPVVGVVALLFALYKATYVNKKKPGNERMVEIASYIHEGAMAFLLRQYRYLAVFILVLFVVLGLLISWKTSITFLFGALFSVLAGYFGMNVATKANVRTSNAAMESGINEALKIAFSGGTVMGMSVVGLGILGVSVSYIIFKDPEIITGFGLGASSIALFARVGGGIYTKAADVGADLVGKVEAGIPEDDPRNPAVIADNVGDNVGDVAGMGADLFESYVGAIISAVTLGLIAYGDNGIYFALAFSTVGILASIIGVYFVRGDKDPQKSLNTGTVVSSFITLIMAFVLSNVFLDSYKPFISIVAGLAVGLLIARITEYYTSSDYKPVKRIARESETGASTNIIGGLSVGMMSTALPIIVIAAGILVAYYASNGATDPAQGLYGIALAAVGMLSTAAMTIAVDAYGPIADNAGGISEMCQLPKEVRKITDKLDSVGNTTAAIGKGFAIGSAALTALALFSSYTQAVSLSSIDITRPTVISGLFIGGMLTFLFSAMTMDAVGKTAFSMIEEVRSQFKEKPGIMAGTEKPDYARCVDISTKAALKEMIIPGLLAVFAPVLIGILLGPEALGGLLAGSLITGVLMAIFMANSGGAWDNAKKYIEEGNHGGKGSDAHKAAVIGDTVGDPFKDTAGPSLNILIKLMTIVSLVFAKVFLTYGGILF</sequence>
<feature type="transmembrane region" description="Helical" evidence="9">
    <location>
        <begin position="121"/>
        <end position="147"/>
    </location>
</feature>
<keyword evidence="7 9" id="KW-0406">Ion transport</keyword>
<feature type="transmembrane region" description="Helical" evidence="9">
    <location>
        <begin position="57"/>
        <end position="75"/>
    </location>
</feature>
<dbReference type="AlphaFoldDB" id="A0A4Z0D8L2"/>
<comment type="function">
    <text evidence="9">Sodium pump that utilizes the energy of pyrophosphate hydrolysis as the driving force for Na(+) movement across the membrane.</text>
</comment>
<dbReference type="GO" id="GO:0006814">
    <property type="term" value="P:sodium ion transport"/>
    <property type="evidence" value="ECO:0007669"/>
    <property type="project" value="UniProtKB-UniRule"/>
</dbReference>
<evidence type="ECO:0000256" key="4">
    <source>
        <dbReference type="ARBA" id="ARBA00022842"/>
    </source>
</evidence>
<comment type="caution">
    <text evidence="10">The sequence shown here is derived from an EMBL/GenBank/DDBJ whole genome shotgun (WGS) entry which is preliminary data.</text>
</comment>
<keyword evidence="9" id="KW-1003">Cell membrane</keyword>
<dbReference type="EC" id="7.2.3.1" evidence="9"/>
<protein>
    <recommendedName>
        <fullName evidence="9">Putative K(+)-stimulated pyrophosphate-energized sodium pump</fullName>
        <ecNumber evidence="9">7.2.3.1</ecNumber>
    </recommendedName>
    <alternativeName>
        <fullName evidence="9">Membrane-bound sodium-translocating pyrophosphatase</fullName>
    </alternativeName>
    <alternativeName>
        <fullName evidence="9">Pyrophosphate-energized inorganic pyrophosphatase</fullName>
        <shortName evidence="9">Na(+)-PPase</shortName>
    </alternativeName>
</protein>
<keyword evidence="6 9" id="KW-1133">Transmembrane helix</keyword>
<keyword evidence="3 9" id="KW-0812">Transmembrane</keyword>
<dbReference type="PIRSF" id="PIRSF001265">
    <property type="entry name" value="H+-PPase"/>
    <property type="match status" value="1"/>
</dbReference>
<comment type="catalytic activity">
    <reaction evidence="9">
        <text>Na(+)(in) + diphosphate + H2O = Na(+)(out) + 2 phosphate + H(+)</text>
        <dbReference type="Rhea" id="RHEA:57884"/>
        <dbReference type="ChEBI" id="CHEBI:15377"/>
        <dbReference type="ChEBI" id="CHEBI:15378"/>
        <dbReference type="ChEBI" id="CHEBI:29101"/>
        <dbReference type="ChEBI" id="CHEBI:33019"/>
        <dbReference type="ChEBI" id="CHEBI:43474"/>
        <dbReference type="EC" id="7.2.3.1"/>
    </reaction>
</comment>
<feature type="transmembrane region" description="Helical" evidence="9">
    <location>
        <begin position="247"/>
        <end position="267"/>
    </location>
</feature>
<proteinExistence type="inferred from homology"/>
<dbReference type="NCBIfam" id="NF001953">
    <property type="entry name" value="PRK00733.2-1"/>
    <property type="match status" value="1"/>
</dbReference>
<evidence type="ECO:0000256" key="7">
    <source>
        <dbReference type="ARBA" id="ARBA00023065"/>
    </source>
</evidence>
<feature type="transmembrane region" description="Helical" evidence="9">
    <location>
        <begin position="6"/>
        <end position="26"/>
    </location>
</feature>
<feature type="transmembrane region" description="Helical" evidence="9">
    <location>
        <begin position="452"/>
        <end position="471"/>
    </location>
</feature>
<feature type="transmembrane region" description="Helical" evidence="9">
    <location>
        <begin position="642"/>
        <end position="664"/>
    </location>
</feature>
<comment type="activity regulation">
    <text evidence="9">Requires K(+) for maximal activity.</text>
</comment>
<comment type="subcellular location">
    <subcellularLocation>
        <location evidence="9">Cell membrane</location>
        <topology evidence="9">Multi-pass membrane protein</topology>
    </subcellularLocation>
    <subcellularLocation>
        <location evidence="1">Endomembrane system</location>
        <topology evidence="1">Multi-pass membrane protein</topology>
    </subcellularLocation>
</comment>
<feature type="transmembrane region" description="Helical" evidence="9">
    <location>
        <begin position="153"/>
        <end position="170"/>
    </location>
</feature>
<dbReference type="HAMAP" id="MF_01129">
    <property type="entry name" value="PPase_energized_pump"/>
    <property type="match status" value="1"/>
</dbReference>
<feature type="transmembrane region" description="Helical" evidence="9">
    <location>
        <begin position="551"/>
        <end position="569"/>
    </location>
</feature>
<feature type="transmembrane region" description="Helical" evidence="9">
    <location>
        <begin position="223"/>
        <end position="241"/>
    </location>
</feature>
<dbReference type="Pfam" id="PF03030">
    <property type="entry name" value="H_PPase"/>
    <property type="match status" value="1"/>
</dbReference>
<feature type="site" description="Determinant of potassium dependence" evidence="9">
    <location>
        <position position="446"/>
    </location>
</feature>
<feature type="transmembrane region" description="Helical" evidence="9">
    <location>
        <begin position="306"/>
        <end position="327"/>
    </location>
</feature>
<keyword evidence="9" id="KW-0915">Sodium</keyword>
<comment type="subunit">
    <text evidence="9">Homodimer.</text>
</comment>
<evidence type="ECO:0000313" key="11">
    <source>
        <dbReference type="Proteomes" id="UP000298381"/>
    </source>
</evidence>
<dbReference type="Proteomes" id="UP000298381">
    <property type="component" value="Unassembled WGS sequence"/>
</dbReference>
<keyword evidence="2 9" id="KW-0813">Transport</keyword>
<accession>A0A4Z0D8L2</accession>
<evidence type="ECO:0000313" key="10">
    <source>
        <dbReference type="EMBL" id="TFZ41201.1"/>
    </source>
</evidence>
<feature type="transmembrane region" description="Helical" evidence="9">
    <location>
        <begin position="279"/>
        <end position="300"/>
    </location>
</feature>
<evidence type="ECO:0000256" key="5">
    <source>
        <dbReference type="ARBA" id="ARBA00022967"/>
    </source>
</evidence>
<comment type="cofactor">
    <cofactor evidence="9">
        <name>Mg(2+)</name>
        <dbReference type="ChEBI" id="CHEBI:18420"/>
    </cofactor>
</comment>
<dbReference type="GO" id="GO:0012505">
    <property type="term" value="C:endomembrane system"/>
    <property type="evidence" value="ECO:0007669"/>
    <property type="project" value="UniProtKB-SubCell"/>
</dbReference>
<keyword evidence="10" id="KW-0378">Hydrolase</keyword>
<keyword evidence="11" id="KW-1185">Reference proteome</keyword>
<keyword evidence="9" id="KW-0739">Sodium transport</keyword>
<reference evidence="10 11" key="1">
    <citation type="submission" date="2019-03" db="EMBL/GenBank/DDBJ databases">
        <title>Draft genome sequence data and analysis of a Fermenting Bacterium, Soehngenia longevitae strain 1933PT, isolated from petroleum reservoir in Azerbaijan.</title>
        <authorList>
            <person name="Grouzdev D.S."/>
            <person name="Bidzhieva S.K."/>
            <person name="Sokolova D.S."/>
            <person name="Tourova T.P."/>
            <person name="Poltaraus A.B."/>
            <person name="Nazina T.N."/>
        </authorList>
    </citation>
    <scope>NUCLEOTIDE SEQUENCE [LARGE SCALE GENOMIC DNA]</scope>
    <source>
        <strain evidence="10 11">1933P</strain>
    </source>
</reference>
<dbReference type="PANTHER" id="PTHR31998">
    <property type="entry name" value="K(+)-INSENSITIVE PYROPHOSPHATE-ENERGIZED PROTON PUMP"/>
    <property type="match status" value="1"/>
</dbReference>
<feature type="transmembrane region" description="Helical" evidence="9">
    <location>
        <begin position="388"/>
        <end position="408"/>
    </location>
</feature>
<comment type="similarity">
    <text evidence="9">Belongs to the H(+)-translocating pyrophosphatase (TC 3.A.10) family. K(+)-stimulated subfamily.</text>
</comment>
<dbReference type="EMBL" id="SRIB01000003">
    <property type="protein sequence ID" value="TFZ41201.1"/>
    <property type="molecule type" value="Genomic_DNA"/>
</dbReference>
<evidence type="ECO:0000256" key="3">
    <source>
        <dbReference type="ARBA" id="ARBA00022692"/>
    </source>
</evidence>
<dbReference type="NCBIfam" id="TIGR01104">
    <property type="entry name" value="V_PPase"/>
    <property type="match status" value="1"/>
</dbReference>
<keyword evidence="9" id="KW-0630">Potassium</keyword>
<dbReference type="NCBIfam" id="NF001960">
    <property type="entry name" value="PRK00733.3-5"/>
    <property type="match status" value="1"/>
</dbReference>
<keyword evidence="4 9" id="KW-0460">Magnesium</keyword>
<feature type="transmembrane region" description="Helical" evidence="9">
    <location>
        <begin position="483"/>
        <end position="503"/>
    </location>
</feature>
<dbReference type="InterPro" id="IPR004131">
    <property type="entry name" value="PPase-energised_H-pump"/>
</dbReference>
<gene>
    <name evidence="9" type="primary">hppA</name>
    <name evidence="10" type="ORF">E4100_03625</name>
</gene>
<keyword evidence="8 9" id="KW-0472">Membrane</keyword>
<dbReference type="OrthoDB" id="9808652at2"/>
<comment type="caution">
    <text evidence="9">Lacks conserved residue(s) required for the propagation of feature annotation.</text>
</comment>
<evidence type="ECO:0000256" key="9">
    <source>
        <dbReference type="HAMAP-Rule" id="MF_01129"/>
    </source>
</evidence>
<feature type="transmembrane region" description="Helical" evidence="9">
    <location>
        <begin position="575"/>
        <end position="594"/>
    </location>
</feature>